<keyword evidence="4 7" id="KW-0812">Transmembrane</keyword>
<dbReference type="GO" id="GO:0022857">
    <property type="term" value="F:transmembrane transporter activity"/>
    <property type="evidence" value="ECO:0007669"/>
    <property type="project" value="UniProtKB-UniRule"/>
</dbReference>
<accession>A0A0B5E7U1</accession>
<evidence type="ECO:0000313" key="10">
    <source>
        <dbReference type="Proteomes" id="UP000031521"/>
    </source>
</evidence>
<feature type="domain" description="TRAP C4-dicarboxylate transport system permease DctM subunit" evidence="8">
    <location>
        <begin position="14"/>
        <end position="426"/>
    </location>
</feature>
<organism evidence="9 10">
    <name type="scientific">Celeribacter indicus</name>
    <dbReference type="NCBI Taxonomy" id="1208324"/>
    <lineage>
        <taxon>Bacteria</taxon>
        <taxon>Pseudomonadati</taxon>
        <taxon>Pseudomonadota</taxon>
        <taxon>Alphaproteobacteria</taxon>
        <taxon>Rhodobacterales</taxon>
        <taxon>Roseobacteraceae</taxon>
        <taxon>Celeribacter</taxon>
    </lineage>
</organism>
<feature type="transmembrane region" description="Helical" evidence="7">
    <location>
        <begin position="250"/>
        <end position="268"/>
    </location>
</feature>
<dbReference type="RefSeq" id="WP_043872344.1">
    <property type="nucleotide sequence ID" value="NZ_CP004396.1"/>
</dbReference>
<comment type="similarity">
    <text evidence="7">Belongs to the TRAP transporter large permease family.</text>
</comment>
<dbReference type="KEGG" id="cid:P73_4765"/>
<evidence type="ECO:0000313" key="9">
    <source>
        <dbReference type="EMBL" id="AJE49480.1"/>
    </source>
</evidence>
<name>A0A0B5E7U1_9RHOB</name>
<feature type="transmembrane region" description="Helical" evidence="7">
    <location>
        <begin position="314"/>
        <end position="335"/>
    </location>
</feature>
<comment type="subcellular location">
    <subcellularLocation>
        <location evidence="1 7">Cell inner membrane</location>
        <topology evidence="1 7">Multi-pass membrane protein</topology>
    </subcellularLocation>
</comment>
<dbReference type="InterPro" id="IPR010656">
    <property type="entry name" value="DctM"/>
</dbReference>
<dbReference type="AlphaFoldDB" id="A0A0B5E7U1"/>
<dbReference type="Proteomes" id="UP000031521">
    <property type="component" value="Plasmid pP73C"/>
</dbReference>
<feature type="transmembrane region" description="Helical" evidence="7">
    <location>
        <begin position="62"/>
        <end position="82"/>
    </location>
</feature>
<keyword evidence="10" id="KW-1185">Reference proteome</keyword>
<evidence type="ECO:0000256" key="7">
    <source>
        <dbReference type="RuleBase" id="RU369079"/>
    </source>
</evidence>
<dbReference type="OrthoDB" id="9790209at2"/>
<sequence>MPFDPLTIGFMGIGLLFFLLALRVPVGFAMIGIGLLGITILQNERAALATLSSETFELATKMELIIIPFFVLMGNLAGISGLSRNLYDAAHAWTGHRKGGLASATIIGCAGFASLSGSSVASAITMGQVALPEMKRFKYDDRLSSGAVAAGGTLGILIPPSTGLVLYSLMTEQSIGQLFVAGFLPGLLLAAFFVLTIMLLTHLKPELGPAGERLSYSERVHQTRGALPFILIIAATIGGIYSGVFTPMEASAVGATGTLIIALLRRSLNWRRFAGIMRNTGTTTVMCYFIIIGANVLNPFLARAGVTHWVSESILGLGLGPTMTVVVIMAAFAVMGTFLEGFAMLVLMVPVFFPVVTALGIDPILFGILVVITLEMGLITPPVGINVFLVKALLPNVPSARIFVGVAPFLLAMLVSLTLLLIFPQITLLLPSTMYR</sequence>
<keyword evidence="9" id="KW-0614">Plasmid</keyword>
<keyword evidence="5 7" id="KW-1133">Transmembrane helix</keyword>
<feature type="transmembrane region" description="Helical" evidence="7">
    <location>
        <begin position="12"/>
        <end position="41"/>
    </location>
</feature>
<feature type="transmembrane region" description="Helical" evidence="7">
    <location>
        <begin position="175"/>
        <end position="203"/>
    </location>
</feature>
<dbReference type="NCBIfam" id="TIGR00786">
    <property type="entry name" value="dctM"/>
    <property type="match status" value="1"/>
</dbReference>
<dbReference type="HOGENOM" id="CLU_019824_4_0_5"/>
<keyword evidence="3 7" id="KW-0997">Cell inner membrane</keyword>
<proteinExistence type="inferred from homology"/>
<feature type="transmembrane region" description="Helical" evidence="7">
    <location>
        <begin position="342"/>
        <end position="361"/>
    </location>
</feature>
<protein>
    <recommendedName>
        <fullName evidence="7">TRAP transporter large permease protein</fullName>
    </recommendedName>
</protein>
<feature type="transmembrane region" description="Helical" evidence="7">
    <location>
        <begin position="280"/>
        <end position="302"/>
    </location>
</feature>
<dbReference type="PANTHER" id="PTHR33362:SF5">
    <property type="entry name" value="C4-DICARBOXYLATE TRAP TRANSPORTER LARGE PERMEASE PROTEIN DCTM"/>
    <property type="match status" value="1"/>
</dbReference>
<comment type="subunit">
    <text evidence="7">The complex comprises the extracytoplasmic solute receptor protein and the two transmembrane proteins.</text>
</comment>
<keyword evidence="6 7" id="KW-0472">Membrane</keyword>
<comment type="function">
    <text evidence="7">Part of the tripartite ATP-independent periplasmic (TRAP) transport system.</text>
</comment>
<evidence type="ECO:0000256" key="6">
    <source>
        <dbReference type="ARBA" id="ARBA00023136"/>
    </source>
</evidence>
<dbReference type="Pfam" id="PF06808">
    <property type="entry name" value="DctM"/>
    <property type="match status" value="1"/>
</dbReference>
<evidence type="ECO:0000256" key="2">
    <source>
        <dbReference type="ARBA" id="ARBA00022475"/>
    </source>
</evidence>
<evidence type="ECO:0000256" key="5">
    <source>
        <dbReference type="ARBA" id="ARBA00022989"/>
    </source>
</evidence>
<evidence type="ECO:0000256" key="4">
    <source>
        <dbReference type="ARBA" id="ARBA00022692"/>
    </source>
</evidence>
<feature type="transmembrane region" description="Helical" evidence="7">
    <location>
        <begin position="402"/>
        <end position="426"/>
    </location>
</feature>
<geneLocation type="plasmid" evidence="9 10">
    <name>pP73C</name>
</geneLocation>
<dbReference type="InterPro" id="IPR004681">
    <property type="entry name" value="TRAP_DctM"/>
</dbReference>
<keyword evidence="7" id="KW-0813">Transport</keyword>
<evidence type="ECO:0000256" key="3">
    <source>
        <dbReference type="ARBA" id="ARBA00022519"/>
    </source>
</evidence>
<evidence type="ECO:0000259" key="8">
    <source>
        <dbReference type="Pfam" id="PF06808"/>
    </source>
</evidence>
<evidence type="ECO:0000256" key="1">
    <source>
        <dbReference type="ARBA" id="ARBA00004429"/>
    </source>
</evidence>
<dbReference type="GO" id="GO:0005886">
    <property type="term" value="C:plasma membrane"/>
    <property type="evidence" value="ECO:0007669"/>
    <property type="project" value="UniProtKB-SubCell"/>
</dbReference>
<dbReference type="EMBL" id="CP004396">
    <property type="protein sequence ID" value="AJE49480.1"/>
    <property type="molecule type" value="Genomic_DNA"/>
</dbReference>
<gene>
    <name evidence="9" type="ORF">P73_4765</name>
</gene>
<reference evidence="9 10" key="1">
    <citation type="journal article" date="2014" name="Int. J. Syst. Evol. Microbiol.">
        <title>Celeribacter indicus sp. nov., a polycyclic aromatic hydrocarbon-degrading bacterium from deep-sea sediment and reclassification of Huaishuia halophila as Celeribacter halophilus comb. nov.</title>
        <authorList>
            <person name="Lai Q."/>
            <person name="Cao J."/>
            <person name="Yuan J."/>
            <person name="Li F."/>
            <person name="Shao Z."/>
        </authorList>
    </citation>
    <scope>NUCLEOTIDE SEQUENCE [LARGE SCALE GENOMIC DNA]</scope>
    <source>
        <strain evidence="9">P73</strain>
        <plasmid evidence="10">Plasmid pP73C</plasmid>
    </source>
</reference>
<feature type="transmembrane region" description="Helical" evidence="7">
    <location>
        <begin position="102"/>
        <end position="126"/>
    </location>
</feature>
<feature type="transmembrane region" description="Helical" evidence="7">
    <location>
        <begin position="147"/>
        <end position="169"/>
    </location>
</feature>
<feature type="transmembrane region" description="Helical" evidence="7">
    <location>
        <begin position="224"/>
        <end position="244"/>
    </location>
</feature>
<dbReference type="PIRSF" id="PIRSF006066">
    <property type="entry name" value="HI0050"/>
    <property type="match status" value="1"/>
</dbReference>
<feature type="transmembrane region" description="Helical" evidence="7">
    <location>
        <begin position="367"/>
        <end position="390"/>
    </location>
</feature>
<keyword evidence="2" id="KW-1003">Cell membrane</keyword>
<dbReference type="PANTHER" id="PTHR33362">
    <property type="entry name" value="SIALIC ACID TRAP TRANSPORTER PERMEASE PROTEIN SIAT-RELATED"/>
    <property type="match status" value="1"/>
</dbReference>